<feature type="compositionally biased region" description="Polar residues" evidence="2">
    <location>
        <begin position="32"/>
        <end position="57"/>
    </location>
</feature>
<keyword evidence="1" id="KW-0175">Coiled coil</keyword>
<feature type="compositionally biased region" description="Basic residues" evidence="2">
    <location>
        <begin position="1"/>
        <end position="17"/>
    </location>
</feature>
<dbReference type="AlphaFoldDB" id="A0ABD1LH28"/>
<reference evidence="3 4" key="1">
    <citation type="submission" date="2024-08" db="EMBL/GenBank/DDBJ databases">
        <title>Insights into the chromosomal genome structure of Flemingia macrophylla.</title>
        <authorList>
            <person name="Ding Y."/>
            <person name="Zhao Y."/>
            <person name="Bi W."/>
            <person name="Wu M."/>
            <person name="Zhao G."/>
            <person name="Gong Y."/>
            <person name="Li W."/>
            <person name="Zhang P."/>
        </authorList>
    </citation>
    <scope>NUCLEOTIDE SEQUENCE [LARGE SCALE GENOMIC DNA]</scope>
    <source>
        <strain evidence="3">DYQJB</strain>
        <tissue evidence="3">Leaf</tissue>
    </source>
</reference>
<feature type="compositionally biased region" description="Basic and acidic residues" evidence="2">
    <location>
        <begin position="18"/>
        <end position="31"/>
    </location>
</feature>
<evidence type="ECO:0000313" key="3">
    <source>
        <dbReference type="EMBL" id="KAL2322786.1"/>
    </source>
</evidence>
<dbReference type="Proteomes" id="UP001603857">
    <property type="component" value="Unassembled WGS sequence"/>
</dbReference>
<feature type="region of interest" description="Disordered" evidence="2">
    <location>
        <begin position="1"/>
        <end position="94"/>
    </location>
</feature>
<keyword evidence="4" id="KW-1185">Reference proteome</keyword>
<evidence type="ECO:0008006" key="5">
    <source>
        <dbReference type="Google" id="ProtNLM"/>
    </source>
</evidence>
<accession>A0ABD1LH28</accession>
<protein>
    <recommendedName>
        <fullName evidence="5">Transposase</fullName>
    </recommendedName>
</protein>
<feature type="compositionally biased region" description="Polar residues" evidence="2">
    <location>
        <begin position="74"/>
        <end position="92"/>
    </location>
</feature>
<proteinExistence type="predicted"/>
<evidence type="ECO:0000256" key="1">
    <source>
        <dbReference type="SAM" id="Coils"/>
    </source>
</evidence>
<dbReference type="EMBL" id="JBGMDY010000009">
    <property type="protein sequence ID" value="KAL2322786.1"/>
    <property type="molecule type" value="Genomic_DNA"/>
</dbReference>
<sequence length="377" mass="42917">MARKKTGASRKLTKRQKALAEKALNQRKDSTSHPTKQCTTRPAQMTSQIPPCTSSHAISRPTDPPRTSDMRPTPSIQGAHSPCSSQPTNSDAGRTHRSFVALETQSNDAKPTMYLVGQGFLPSRPAANEIGDILKSHYTDPWPSWKEIPISTRDLWFGEFLKKFSVSPPNYDLAKKNFEMQGSTILKSILLEARTSMVKPNWIKDGVWEKLCEHWKSEDLRRKSIEAKTNRACRDNMSKETGTPLRHTHQDNDNTWVDIQEDFTRTLEKLTKSAFEQGNPPPSDLDVWCDVVRTNKRKGYGLAMESMVMAGGSCYHGSSSSVEWVTREQFDELKKLMKEIRSERDKLRTRVANIERLAEHNNTLIRELMVNMNMPLQ</sequence>
<name>A0ABD1LH28_9FABA</name>
<organism evidence="3 4">
    <name type="scientific">Flemingia macrophylla</name>
    <dbReference type="NCBI Taxonomy" id="520843"/>
    <lineage>
        <taxon>Eukaryota</taxon>
        <taxon>Viridiplantae</taxon>
        <taxon>Streptophyta</taxon>
        <taxon>Embryophyta</taxon>
        <taxon>Tracheophyta</taxon>
        <taxon>Spermatophyta</taxon>
        <taxon>Magnoliopsida</taxon>
        <taxon>eudicotyledons</taxon>
        <taxon>Gunneridae</taxon>
        <taxon>Pentapetalae</taxon>
        <taxon>rosids</taxon>
        <taxon>fabids</taxon>
        <taxon>Fabales</taxon>
        <taxon>Fabaceae</taxon>
        <taxon>Papilionoideae</taxon>
        <taxon>50 kb inversion clade</taxon>
        <taxon>NPAAA clade</taxon>
        <taxon>indigoferoid/millettioid clade</taxon>
        <taxon>Phaseoleae</taxon>
        <taxon>Flemingia</taxon>
    </lineage>
</organism>
<gene>
    <name evidence="3" type="ORF">Fmac_027165</name>
</gene>
<evidence type="ECO:0000256" key="2">
    <source>
        <dbReference type="SAM" id="MobiDB-lite"/>
    </source>
</evidence>
<comment type="caution">
    <text evidence="3">The sequence shown here is derived from an EMBL/GenBank/DDBJ whole genome shotgun (WGS) entry which is preliminary data.</text>
</comment>
<evidence type="ECO:0000313" key="4">
    <source>
        <dbReference type="Proteomes" id="UP001603857"/>
    </source>
</evidence>
<feature type="coiled-coil region" evidence="1">
    <location>
        <begin position="330"/>
        <end position="357"/>
    </location>
</feature>